<gene>
    <name evidence="1" type="ORF">B0W47_15560</name>
</gene>
<evidence type="ECO:0000313" key="2">
    <source>
        <dbReference type="Proteomes" id="UP000189683"/>
    </source>
</evidence>
<accession>A0A9N7CN09</accession>
<protein>
    <submittedName>
        <fullName evidence="1">Uncharacterized protein</fullName>
    </submittedName>
</protein>
<name>A0A9N7CN09_9PROT</name>
<dbReference type="EMBL" id="CP019875">
    <property type="protein sequence ID" value="AQU88628.1"/>
    <property type="molecule type" value="Genomic_DNA"/>
</dbReference>
<dbReference type="AlphaFoldDB" id="A0A9N7CN09"/>
<reference evidence="2" key="1">
    <citation type="submission" date="2017-02" db="EMBL/GenBank/DDBJ databases">
        <title>zhang.</title>
        <authorList>
            <person name="Zhang H."/>
        </authorList>
    </citation>
    <scope>NUCLEOTIDE SEQUENCE [LARGE SCALE GENOMIC DNA]</scope>
    <source>
        <strain evidence="2">RZS01</strain>
    </source>
</reference>
<dbReference type="Proteomes" id="UP000189683">
    <property type="component" value="Chromosome"/>
</dbReference>
<evidence type="ECO:0000313" key="1">
    <source>
        <dbReference type="EMBL" id="AQU88628.1"/>
    </source>
</evidence>
<organism evidence="1 2">
    <name type="scientific">Komagataeibacter nataicola</name>
    <dbReference type="NCBI Taxonomy" id="265960"/>
    <lineage>
        <taxon>Bacteria</taxon>
        <taxon>Pseudomonadati</taxon>
        <taxon>Pseudomonadota</taxon>
        <taxon>Alphaproteobacteria</taxon>
        <taxon>Acetobacterales</taxon>
        <taxon>Acetobacteraceae</taxon>
        <taxon>Komagataeibacter</taxon>
    </lineage>
</organism>
<proteinExistence type="predicted"/>
<sequence length="61" mass="7133">MGAAVPPAPRRVATCLVPGFDDVIFSREWKEALWDRYVMAAPRPRTPCEQQYSDRRLRSRR</sequence>
<dbReference type="KEGG" id="kna:B0W47_15560"/>